<name>A0ACB5S7J5_9PEZI</name>
<dbReference type="Proteomes" id="UP001165186">
    <property type="component" value="Unassembled WGS sequence"/>
</dbReference>
<proteinExistence type="predicted"/>
<protein>
    <submittedName>
        <fullName evidence="1">Uncharacterized protein</fullName>
    </submittedName>
</protein>
<sequence length="267" mass="28628">MVVCLVPGACRIQPPDSNNTPRSPTPPPPSSLSNSTHTFSSDPASYPDQADQADQADTASTEATSRRRPHPWQWGPPRPKRDGTLLHDVAAGLDRDRDASADSSSDEQAASTASADDIEARRRPDGWRNDRRDELSHTEVKRDSSSSSSSSSDDDSDDDDDDHDERSHVGIGTWAGIIVGASVGAVLVAVGGYALVVGRRRRRGSIAEQKALYAQARKEDERRVWEGDDDEGDWGMGSRHGNGGGGGVGDLEKGGLVVTVEDYRGVR</sequence>
<accession>A0ACB5S7J5</accession>
<dbReference type="EMBL" id="BSXG01000052">
    <property type="protein sequence ID" value="GME28788.1"/>
    <property type="molecule type" value="Genomic_DNA"/>
</dbReference>
<reference evidence="1" key="1">
    <citation type="submission" date="2024-09" db="EMBL/GenBank/DDBJ databases">
        <title>Draft Genome Sequences of Neofusicoccum parvum.</title>
        <authorList>
            <person name="Ashida A."/>
            <person name="Camagna M."/>
            <person name="Tanaka A."/>
            <person name="Takemoto D."/>
        </authorList>
    </citation>
    <scope>NUCLEOTIDE SEQUENCE</scope>
    <source>
        <strain evidence="1">PPO83</strain>
    </source>
</reference>
<keyword evidence="2" id="KW-1185">Reference proteome</keyword>
<comment type="caution">
    <text evidence="1">The sequence shown here is derived from an EMBL/GenBank/DDBJ whole genome shotgun (WGS) entry which is preliminary data.</text>
</comment>
<evidence type="ECO:0000313" key="2">
    <source>
        <dbReference type="Proteomes" id="UP001165186"/>
    </source>
</evidence>
<gene>
    <name evidence="1" type="primary">g6734</name>
    <name evidence="1" type="ORF">NpPPO83_00006734</name>
</gene>
<organism evidence="1 2">
    <name type="scientific">Neofusicoccum parvum</name>
    <dbReference type="NCBI Taxonomy" id="310453"/>
    <lineage>
        <taxon>Eukaryota</taxon>
        <taxon>Fungi</taxon>
        <taxon>Dikarya</taxon>
        <taxon>Ascomycota</taxon>
        <taxon>Pezizomycotina</taxon>
        <taxon>Dothideomycetes</taxon>
        <taxon>Dothideomycetes incertae sedis</taxon>
        <taxon>Botryosphaeriales</taxon>
        <taxon>Botryosphaeriaceae</taxon>
        <taxon>Neofusicoccum</taxon>
    </lineage>
</organism>
<evidence type="ECO:0000313" key="1">
    <source>
        <dbReference type="EMBL" id="GME28788.1"/>
    </source>
</evidence>